<gene>
    <name evidence="2" type="ORF">Pla123a_12660</name>
</gene>
<dbReference type="AlphaFoldDB" id="A0A5C5YTY3"/>
<comment type="caution">
    <text evidence="2">The sequence shown here is derived from an EMBL/GenBank/DDBJ whole genome shotgun (WGS) entry which is preliminary data.</text>
</comment>
<dbReference type="Pfam" id="PF13480">
    <property type="entry name" value="Acetyltransf_6"/>
    <property type="match status" value="1"/>
</dbReference>
<protein>
    <recommendedName>
        <fullName evidence="1">BioF2-like acetyltransferase domain-containing protein</fullName>
    </recommendedName>
</protein>
<dbReference type="InterPro" id="IPR038740">
    <property type="entry name" value="BioF2-like_GNAT_dom"/>
</dbReference>
<proteinExistence type="predicted"/>
<dbReference type="Proteomes" id="UP000318478">
    <property type="component" value="Unassembled WGS sequence"/>
</dbReference>
<name>A0A5C5YTY3_9BACT</name>
<dbReference type="RefSeq" id="WP_197527731.1">
    <property type="nucleotide sequence ID" value="NZ_SJPO01000002.1"/>
</dbReference>
<feature type="domain" description="BioF2-like acetyltransferase" evidence="1">
    <location>
        <begin position="176"/>
        <end position="330"/>
    </location>
</feature>
<keyword evidence="3" id="KW-1185">Reference proteome</keyword>
<evidence type="ECO:0000313" key="3">
    <source>
        <dbReference type="Proteomes" id="UP000318478"/>
    </source>
</evidence>
<sequence length="368" mass="41461">MAEVIEINDLQSLGAYRMAWNALFAETPRATFFQTYDWLCIYWQHFGEDKKLRVLVVRAGGQVIGIVPLCVQRQRHTVGTVRTLCYPLDNWGSVFGPIGANPAATLAMAMKHIAQTPRDWDRIELQWVAHESTDRGRSQRAMQLAGLRPALEPGDASSLIDLPGDYEDYLESRSTKFRHELRRHVSRVAELPAARHLRHRPAPAAGGDGSPNWDLFERCQEIARHSWQANSTDGNTLCHTAYEDYFRDTHAAAARLGMLDMNLLFVGDLAVAFNYNYVCRGRVLGLRMGYNPESAPKGAGMALLGMLIRDSCDRGDAQIDLGPGSQAFKRRLRTAVRTTHTLTYSSPASWRSQAIRLGHWIRRERRSA</sequence>
<dbReference type="EMBL" id="SJPO01000002">
    <property type="protein sequence ID" value="TWT78474.1"/>
    <property type="molecule type" value="Genomic_DNA"/>
</dbReference>
<organism evidence="2 3">
    <name type="scientific">Posidoniimonas polymericola</name>
    <dbReference type="NCBI Taxonomy" id="2528002"/>
    <lineage>
        <taxon>Bacteria</taxon>
        <taxon>Pseudomonadati</taxon>
        <taxon>Planctomycetota</taxon>
        <taxon>Planctomycetia</taxon>
        <taxon>Pirellulales</taxon>
        <taxon>Lacipirellulaceae</taxon>
        <taxon>Posidoniimonas</taxon>
    </lineage>
</organism>
<dbReference type="InterPro" id="IPR016181">
    <property type="entry name" value="Acyl_CoA_acyltransferase"/>
</dbReference>
<accession>A0A5C5YTY3</accession>
<reference evidence="2 3" key="1">
    <citation type="submission" date="2019-02" db="EMBL/GenBank/DDBJ databases">
        <title>Deep-cultivation of Planctomycetes and their phenomic and genomic characterization uncovers novel biology.</title>
        <authorList>
            <person name="Wiegand S."/>
            <person name="Jogler M."/>
            <person name="Boedeker C."/>
            <person name="Pinto D."/>
            <person name="Vollmers J."/>
            <person name="Rivas-Marin E."/>
            <person name="Kohn T."/>
            <person name="Peeters S.H."/>
            <person name="Heuer A."/>
            <person name="Rast P."/>
            <person name="Oberbeckmann S."/>
            <person name="Bunk B."/>
            <person name="Jeske O."/>
            <person name="Meyerdierks A."/>
            <person name="Storesund J.E."/>
            <person name="Kallscheuer N."/>
            <person name="Luecker S."/>
            <person name="Lage O.M."/>
            <person name="Pohl T."/>
            <person name="Merkel B.J."/>
            <person name="Hornburger P."/>
            <person name="Mueller R.-W."/>
            <person name="Bruemmer F."/>
            <person name="Labrenz M."/>
            <person name="Spormann A.M."/>
            <person name="Op Den Camp H."/>
            <person name="Overmann J."/>
            <person name="Amann R."/>
            <person name="Jetten M.S.M."/>
            <person name="Mascher T."/>
            <person name="Medema M.H."/>
            <person name="Devos D.P."/>
            <person name="Kaster A.-K."/>
            <person name="Ovreas L."/>
            <person name="Rohde M."/>
            <person name="Galperin M.Y."/>
            <person name="Jogler C."/>
        </authorList>
    </citation>
    <scope>NUCLEOTIDE SEQUENCE [LARGE SCALE GENOMIC DNA]</scope>
    <source>
        <strain evidence="2 3">Pla123a</strain>
    </source>
</reference>
<evidence type="ECO:0000259" key="1">
    <source>
        <dbReference type="Pfam" id="PF13480"/>
    </source>
</evidence>
<evidence type="ECO:0000313" key="2">
    <source>
        <dbReference type="EMBL" id="TWT78474.1"/>
    </source>
</evidence>
<dbReference type="SUPFAM" id="SSF55729">
    <property type="entry name" value="Acyl-CoA N-acyltransferases (Nat)"/>
    <property type="match status" value="1"/>
</dbReference>